<organism evidence="1">
    <name type="scientific">bioreactor metagenome</name>
    <dbReference type="NCBI Taxonomy" id="1076179"/>
    <lineage>
        <taxon>unclassified sequences</taxon>
        <taxon>metagenomes</taxon>
        <taxon>ecological metagenomes</taxon>
    </lineage>
</organism>
<dbReference type="EMBL" id="VSSQ01000052">
    <property type="protein sequence ID" value="MPL70242.1"/>
    <property type="molecule type" value="Genomic_DNA"/>
</dbReference>
<name>A0A644TVM3_9ZZZZ</name>
<gene>
    <name evidence="1" type="ORF">SDC9_15997</name>
</gene>
<proteinExistence type="predicted"/>
<comment type="caution">
    <text evidence="1">The sequence shown here is derived from an EMBL/GenBank/DDBJ whole genome shotgun (WGS) entry which is preliminary data.</text>
</comment>
<accession>A0A644TVM3</accession>
<sequence>MKNEKQHEYLTKLKNTGHEWICAREIVECLEISLEDLLNAYGDGLTVYDADLKSIIHPMSQLDDKILYSNDAALYGQIDFDRQNEMLVLLRPDLPDSFEFKLNEKTGAWRLKVDYDDLEFNHKSWKKGEYDYNISIKKLYNFSGYDRDEADLKIEIHAVFLEDACINMYHDNNIKFNHKIVLLKALYNGIMFYGVPIYFLNEAKRILNFNDYSTAKILAYASEFAYYYFYDIQKTIKGIEVLFDQFSINDYSTKYNIPYNIARHEMLQRQKDLYVNVDELICFLKTVKKRTLEEKLDSWNQATFSSNDISEKEFEKYKTFARMKFKGSTLKEIFDAVLPESKAVSAAAQDTACSKLGNKVKKFAINNNLPLWTENRGRPIAGGNNDRNLK</sequence>
<evidence type="ECO:0000313" key="1">
    <source>
        <dbReference type="EMBL" id="MPL70242.1"/>
    </source>
</evidence>
<protein>
    <submittedName>
        <fullName evidence="1">Uncharacterized protein</fullName>
    </submittedName>
</protein>
<dbReference type="AlphaFoldDB" id="A0A644TVM3"/>
<reference evidence="1" key="1">
    <citation type="submission" date="2019-08" db="EMBL/GenBank/DDBJ databases">
        <authorList>
            <person name="Kucharzyk K."/>
            <person name="Murdoch R.W."/>
            <person name="Higgins S."/>
            <person name="Loffler F."/>
        </authorList>
    </citation>
    <scope>NUCLEOTIDE SEQUENCE</scope>
</reference>